<dbReference type="SMART" id="SM00192">
    <property type="entry name" value="LDLa"/>
    <property type="match status" value="6"/>
</dbReference>
<dbReference type="Proteomes" id="UP000708208">
    <property type="component" value="Unassembled WGS sequence"/>
</dbReference>
<gene>
    <name evidence="9" type="ORF">AFUS01_LOCUS4692</name>
</gene>
<keyword evidence="2" id="KW-0812">Transmembrane</keyword>
<proteinExistence type="predicted"/>
<dbReference type="CDD" id="cd00112">
    <property type="entry name" value="LDLa"/>
    <property type="match status" value="4"/>
</dbReference>
<evidence type="ECO:0000256" key="1">
    <source>
        <dbReference type="ARBA" id="ARBA00004167"/>
    </source>
</evidence>
<evidence type="ECO:0000256" key="3">
    <source>
        <dbReference type="ARBA" id="ARBA00022737"/>
    </source>
</evidence>
<evidence type="ECO:0000256" key="2">
    <source>
        <dbReference type="ARBA" id="ARBA00022692"/>
    </source>
</evidence>
<keyword evidence="6 7" id="KW-1015">Disulfide bond</keyword>
<feature type="disulfide bond" evidence="7">
    <location>
        <begin position="130"/>
        <end position="145"/>
    </location>
</feature>
<accession>A0A8J2NME6</accession>
<dbReference type="AlphaFoldDB" id="A0A8J2NME6"/>
<dbReference type="InterPro" id="IPR050685">
    <property type="entry name" value="LDLR"/>
</dbReference>
<organism evidence="9 10">
    <name type="scientific">Allacma fusca</name>
    <dbReference type="NCBI Taxonomy" id="39272"/>
    <lineage>
        <taxon>Eukaryota</taxon>
        <taxon>Metazoa</taxon>
        <taxon>Ecdysozoa</taxon>
        <taxon>Arthropoda</taxon>
        <taxon>Hexapoda</taxon>
        <taxon>Collembola</taxon>
        <taxon>Symphypleona</taxon>
        <taxon>Sminthuridae</taxon>
        <taxon>Allacma</taxon>
    </lineage>
</organism>
<evidence type="ECO:0000256" key="7">
    <source>
        <dbReference type="PROSITE-ProRule" id="PRU00124"/>
    </source>
</evidence>
<dbReference type="EMBL" id="CAJVCH010029416">
    <property type="protein sequence ID" value="CAG7706784.1"/>
    <property type="molecule type" value="Genomic_DNA"/>
</dbReference>
<dbReference type="PANTHER" id="PTHR24270">
    <property type="entry name" value="LOW-DENSITY LIPOPROTEIN RECEPTOR-RELATED"/>
    <property type="match status" value="1"/>
</dbReference>
<dbReference type="GO" id="GO:0012505">
    <property type="term" value="C:endomembrane system"/>
    <property type="evidence" value="ECO:0007669"/>
    <property type="project" value="UniProtKB-SubCell"/>
</dbReference>
<evidence type="ECO:0000256" key="5">
    <source>
        <dbReference type="ARBA" id="ARBA00023136"/>
    </source>
</evidence>
<feature type="disulfide bond" evidence="7">
    <location>
        <begin position="80"/>
        <end position="98"/>
    </location>
</feature>
<name>A0A8J2NME6_9HEXA</name>
<evidence type="ECO:0000313" key="10">
    <source>
        <dbReference type="Proteomes" id="UP000708208"/>
    </source>
</evidence>
<evidence type="ECO:0000256" key="8">
    <source>
        <dbReference type="SAM" id="MobiDB-lite"/>
    </source>
</evidence>
<dbReference type="PROSITE" id="PS01209">
    <property type="entry name" value="LDLRA_1"/>
    <property type="match status" value="1"/>
</dbReference>
<keyword evidence="10" id="KW-1185">Reference proteome</keyword>
<feature type="disulfide bond" evidence="7">
    <location>
        <begin position="202"/>
        <end position="217"/>
    </location>
</feature>
<keyword evidence="4" id="KW-1133">Transmembrane helix</keyword>
<protein>
    <submittedName>
        <fullName evidence="9">Uncharacterized protein</fullName>
    </submittedName>
</protein>
<comment type="caution">
    <text evidence="9">The sequence shown here is derived from an EMBL/GenBank/DDBJ whole genome shotgun (WGS) entry which is preliminary data.</text>
</comment>
<sequence length="283" mass="31735">KIQCSESDDCIPRAWECDGIKDDCPGNTDEQDCPDCSGIYCDYNETFVPWARVCDSYRDCDDGADENRKIYGCDCRGFKCPSEYCIPKNWRCDYILDCWPTGEDEFDCPCEGPDVFQCDYGPCLYNFYKCDGYKNCPNGEDEDGCPCAFQCPDGPCLPHSWQVCNGIADCPYDEDELDCPCDPDEFHCPGANSTCIPLEKRCDCVPDCPDGCDEDNCERPIPPSPKPPGLPYGPVGPTVYAMDIAPKYPELEKLILLRESLPARKEGEEKEPGATGHSRNYYL</sequence>
<feature type="region of interest" description="Disordered" evidence="8">
    <location>
        <begin position="264"/>
        <end position="283"/>
    </location>
</feature>
<dbReference type="GO" id="GO:0005886">
    <property type="term" value="C:plasma membrane"/>
    <property type="evidence" value="ECO:0007669"/>
    <property type="project" value="TreeGrafter"/>
</dbReference>
<comment type="subcellular location">
    <subcellularLocation>
        <location evidence="1">Membrane</location>
        <topology evidence="1">Single-pass membrane protein</topology>
    </subcellularLocation>
</comment>
<dbReference type="InterPro" id="IPR002172">
    <property type="entry name" value="LDrepeatLR_classA_rpt"/>
</dbReference>
<evidence type="ECO:0000313" key="9">
    <source>
        <dbReference type="EMBL" id="CAG7706784.1"/>
    </source>
</evidence>
<dbReference type="PANTHER" id="PTHR24270:SF62">
    <property type="entry name" value="LOW-DENSITY LIPOPROTEIN RECEPTOR-RELATED PROTEIN 2"/>
    <property type="match status" value="1"/>
</dbReference>
<dbReference type="InterPro" id="IPR023415">
    <property type="entry name" value="LDLR_class-A_CS"/>
</dbReference>
<feature type="disulfide bond" evidence="7">
    <location>
        <begin position="164"/>
        <end position="179"/>
    </location>
</feature>
<keyword evidence="5" id="KW-0472">Membrane</keyword>
<feature type="disulfide bond" evidence="7">
    <location>
        <begin position="118"/>
        <end position="136"/>
    </location>
</feature>
<feature type="disulfide bond" evidence="7">
    <location>
        <begin position="73"/>
        <end position="85"/>
    </location>
</feature>
<comment type="caution">
    <text evidence="7">Lacks conserved residue(s) required for the propagation of feature annotation.</text>
</comment>
<evidence type="ECO:0000256" key="4">
    <source>
        <dbReference type="ARBA" id="ARBA00022989"/>
    </source>
</evidence>
<reference evidence="9" key="1">
    <citation type="submission" date="2021-06" db="EMBL/GenBank/DDBJ databases">
        <authorList>
            <person name="Hodson N. C."/>
            <person name="Mongue J. A."/>
            <person name="Jaron S. K."/>
        </authorList>
    </citation>
    <scope>NUCLEOTIDE SEQUENCE</scope>
</reference>
<dbReference type="Pfam" id="PF00057">
    <property type="entry name" value="Ldl_recept_a"/>
    <property type="match status" value="3"/>
</dbReference>
<feature type="non-terminal residue" evidence="9">
    <location>
        <position position="1"/>
    </location>
</feature>
<dbReference type="PROSITE" id="PS50068">
    <property type="entry name" value="LDLRA_2"/>
    <property type="match status" value="5"/>
</dbReference>
<evidence type="ECO:0000256" key="6">
    <source>
        <dbReference type="ARBA" id="ARBA00023157"/>
    </source>
</evidence>
<keyword evidence="3" id="KW-0677">Repeat</keyword>
<dbReference type="OrthoDB" id="9990982at2759"/>